<dbReference type="InterPro" id="IPR009056">
    <property type="entry name" value="Cyt_c-like_dom"/>
</dbReference>
<dbReference type="GO" id="GO:0004130">
    <property type="term" value="F:cytochrome-c peroxidase activity"/>
    <property type="evidence" value="ECO:0007669"/>
    <property type="project" value="TreeGrafter"/>
</dbReference>
<name>A0A5J5IIB2_9BACT</name>
<dbReference type="PROSITE" id="PS51007">
    <property type="entry name" value="CYTC"/>
    <property type="match status" value="2"/>
</dbReference>
<protein>
    <submittedName>
        <fullName evidence="7">C-type cytochrome</fullName>
    </submittedName>
</protein>
<dbReference type="GO" id="GO:0020037">
    <property type="term" value="F:heme binding"/>
    <property type="evidence" value="ECO:0007669"/>
    <property type="project" value="InterPro"/>
</dbReference>
<organism evidence="7 8">
    <name type="scientific">Ginsengibacter hankyongi</name>
    <dbReference type="NCBI Taxonomy" id="2607284"/>
    <lineage>
        <taxon>Bacteria</taxon>
        <taxon>Pseudomonadati</taxon>
        <taxon>Bacteroidota</taxon>
        <taxon>Chitinophagia</taxon>
        <taxon>Chitinophagales</taxon>
        <taxon>Chitinophagaceae</taxon>
        <taxon>Ginsengibacter</taxon>
    </lineage>
</organism>
<feature type="domain" description="Cytochrome c" evidence="6">
    <location>
        <begin position="283"/>
        <end position="458"/>
    </location>
</feature>
<evidence type="ECO:0000256" key="5">
    <source>
        <dbReference type="SAM" id="SignalP"/>
    </source>
</evidence>
<evidence type="ECO:0000256" key="1">
    <source>
        <dbReference type="ARBA" id="ARBA00022617"/>
    </source>
</evidence>
<dbReference type="InterPro" id="IPR036909">
    <property type="entry name" value="Cyt_c-like_dom_sf"/>
</dbReference>
<keyword evidence="2 4" id="KW-0479">Metal-binding</keyword>
<dbReference type="AlphaFoldDB" id="A0A5J5IIB2"/>
<reference evidence="7 8" key="1">
    <citation type="submission" date="2019-09" db="EMBL/GenBank/DDBJ databases">
        <title>Draft genome sequence of Ginsengibacter sp. BR5-29.</title>
        <authorList>
            <person name="Im W.-T."/>
        </authorList>
    </citation>
    <scope>NUCLEOTIDE SEQUENCE [LARGE SCALE GENOMIC DNA]</scope>
    <source>
        <strain evidence="7 8">BR5-29</strain>
    </source>
</reference>
<dbReference type="GO" id="GO:0046872">
    <property type="term" value="F:metal ion binding"/>
    <property type="evidence" value="ECO:0007669"/>
    <property type="project" value="UniProtKB-KW"/>
</dbReference>
<evidence type="ECO:0000313" key="8">
    <source>
        <dbReference type="Proteomes" id="UP000326903"/>
    </source>
</evidence>
<dbReference type="InterPro" id="IPR051395">
    <property type="entry name" value="Cytochrome_c_Peroxidase/MauG"/>
</dbReference>
<comment type="caution">
    <text evidence="7">The sequence shown here is derived from an EMBL/GenBank/DDBJ whole genome shotgun (WGS) entry which is preliminary data.</text>
</comment>
<keyword evidence="1 4" id="KW-0349">Heme</keyword>
<proteinExistence type="predicted"/>
<accession>A0A5J5IIB2</accession>
<dbReference type="EMBL" id="VYQF01000001">
    <property type="protein sequence ID" value="KAA9040760.1"/>
    <property type="molecule type" value="Genomic_DNA"/>
</dbReference>
<dbReference type="PANTHER" id="PTHR30600:SF9">
    <property type="entry name" value="BLR7738 PROTEIN"/>
    <property type="match status" value="1"/>
</dbReference>
<dbReference type="Pfam" id="PF21419">
    <property type="entry name" value="RoxA-like_Cyt-c"/>
    <property type="match status" value="1"/>
</dbReference>
<feature type="signal peptide" evidence="5">
    <location>
        <begin position="1"/>
        <end position="17"/>
    </location>
</feature>
<keyword evidence="8" id="KW-1185">Reference proteome</keyword>
<dbReference type="Proteomes" id="UP000326903">
    <property type="component" value="Unassembled WGS sequence"/>
</dbReference>
<dbReference type="PANTHER" id="PTHR30600">
    <property type="entry name" value="CYTOCHROME C PEROXIDASE-RELATED"/>
    <property type="match status" value="1"/>
</dbReference>
<dbReference type="GO" id="GO:0009055">
    <property type="term" value="F:electron transfer activity"/>
    <property type="evidence" value="ECO:0007669"/>
    <property type="project" value="InterPro"/>
</dbReference>
<keyword evidence="5" id="KW-0732">Signal</keyword>
<evidence type="ECO:0000259" key="6">
    <source>
        <dbReference type="PROSITE" id="PS51007"/>
    </source>
</evidence>
<gene>
    <name evidence="7" type="ORF">FW778_01590</name>
</gene>
<keyword evidence="3 4" id="KW-0408">Iron</keyword>
<evidence type="ECO:0000256" key="3">
    <source>
        <dbReference type="ARBA" id="ARBA00023004"/>
    </source>
</evidence>
<evidence type="ECO:0000256" key="4">
    <source>
        <dbReference type="PROSITE-ProRule" id="PRU00433"/>
    </source>
</evidence>
<evidence type="ECO:0000313" key="7">
    <source>
        <dbReference type="EMBL" id="KAA9040760.1"/>
    </source>
</evidence>
<evidence type="ECO:0000256" key="2">
    <source>
        <dbReference type="ARBA" id="ARBA00022723"/>
    </source>
</evidence>
<dbReference type="SUPFAM" id="SSF46626">
    <property type="entry name" value="Cytochrome c"/>
    <property type="match status" value="2"/>
</dbReference>
<feature type="chain" id="PRO_5023844849" evidence="5">
    <location>
        <begin position="18"/>
        <end position="458"/>
    </location>
</feature>
<dbReference type="Gene3D" id="1.10.760.10">
    <property type="entry name" value="Cytochrome c-like domain"/>
    <property type="match status" value="1"/>
</dbReference>
<dbReference type="RefSeq" id="WP_150412819.1">
    <property type="nucleotide sequence ID" value="NZ_VYQF01000001.1"/>
</dbReference>
<feature type="domain" description="Cytochrome c" evidence="6">
    <location>
        <begin position="91"/>
        <end position="272"/>
    </location>
</feature>
<sequence>MKSVFIIFILSAACAFCSFFIKNKKPTDPVYIEASQQRTGDAEAGYIYLTEGDYLKSGIPIGLFKMGFGKSGNDLGREGINKNIPYSFNAVIAPNGEKIVSPNCLQCHAQEFNGKIVIGMGNSLSDYTSNRTSTAKLLERFLKAGPGKEKKYEAAENFIRSVEAVSPYLVTETKGVNIADRLAALLAAHRDPKSFKWSDSLLLSIPEEIIPTDVPAWWLLKKKHAMFYNGFGRGDFGRFLMASNLLTVTDTSEAAEVDSHINDVLAYIYSLQPPAYPKPINAKLADKGQLIFEQYCMDCHGTYGKDCSYPNLLIPEEVIQTDSLLYSSNYSSPQFVNWFNQSWFTSGDHPAKLVPFRGYIAPPLDGIWATAPYLHNGSVPNLETLLNSKLRPKYWDRNFDDPQYDVDAPGWKFKTETSASGKNTYNTTLKGYRNTGHTFGDQLSDDERTALIEYLKTL</sequence>